<reference evidence="4" key="1">
    <citation type="journal article" date="2015" name="Genome">
        <title>Whole Genome Sequence of the Non-Microcystin-Producing Microcystis aeruginosa Strain NIES-44.</title>
        <authorList>
            <person name="Okano K."/>
            <person name="Miyata N."/>
            <person name="Ozaki Y."/>
        </authorList>
    </citation>
    <scope>NUCLEOTIDE SEQUENCE [LARGE SCALE GENOMIC DNA]</scope>
    <source>
        <strain evidence="4">NIES-44</strain>
    </source>
</reference>
<dbReference type="RefSeq" id="WP_045359713.1">
    <property type="nucleotide sequence ID" value="NZ_BBPA01000049.1"/>
</dbReference>
<dbReference type="Pfam" id="PF07510">
    <property type="entry name" value="GmrSD_C"/>
    <property type="match status" value="1"/>
</dbReference>
<evidence type="ECO:0000313" key="3">
    <source>
        <dbReference type="EMBL" id="GAL93816.1"/>
    </source>
</evidence>
<comment type="caution">
    <text evidence="3">The sequence shown here is derived from an EMBL/GenBank/DDBJ whole genome shotgun (WGS) entry which is preliminary data.</text>
</comment>
<dbReference type="PANTHER" id="PTHR35149:SF2">
    <property type="entry name" value="DUF262 DOMAIN-CONTAINING PROTEIN"/>
    <property type="match status" value="1"/>
</dbReference>
<dbReference type="InterPro" id="IPR011089">
    <property type="entry name" value="GmrSD_C"/>
</dbReference>
<name>A0A0A1VX12_MICAE</name>
<dbReference type="EMBL" id="BBPA01000049">
    <property type="protein sequence ID" value="GAL93816.1"/>
    <property type="molecule type" value="Genomic_DNA"/>
</dbReference>
<evidence type="ECO:0000259" key="2">
    <source>
        <dbReference type="Pfam" id="PF07510"/>
    </source>
</evidence>
<gene>
    <name evidence="3" type="ORF">N44_03568</name>
</gene>
<sequence length="573" mass="68499">MKASETSLRNLLEGTKQFQIPLFQRPYSWDKLKWDTLWEDLMSLYDKEQEPHFLGSIVTQSIPGTAEGISPYVVIDGQQRLTTLALIIAALRNYLQEKNHTELAEELYEYYLINKFKKDDDFYKILPTQGDREAYKSIIKNQNSREFDNKIIYKAYQYFKERLKKKNFAEGEHKLFKNILLERLILVNITSDSEENPYLIFESLNTKGQELTQADLVRNYVFMKLPSEQREDIYKQKWQPLEASFKRLATTEPIKKEEKYAELLTNSFWFYLRKDGESISQKEVYKEIKKRLDKNAENNSFNIKDKLDELINFAEYYQCLVFPQESENKDELKDRFIRLNRLDFGTCHIFLLNIYKDFQDKHLSIQDFLQIVDCLESYFVRRFFVNKSTRILGKIFENLYKEIKQQSKSNNTLFNLKKVLRDYQGEKSWPSDDEFREGLIKKDIYGKNAKTNDRVKLILETIERRMTKEMVDTDNLTIEHIMPQKLTPNWQDMLGDNHEQIHKTWLHTLGNLTLTAYNSDLSNKQFLDKVSLFNKKTNVSLNKYFYDKNVWNKEEIEKRANYLADLAIEIWSR</sequence>
<organism evidence="3 4">
    <name type="scientific">Microcystis aeruginosa NIES-44</name>
    <dbReference type="NCBI Taxonomy" id="449439"/>
    <lineage>
        <taxon>Bacteria</taxon>
        <taxon>Bacillati</taxon>
        <taxon>Cyanobacteriota</taxon>
        <taxon>Cyanophyceae</taxon>
        <taxon>Oscillatoriophycideae</taxon>
        <taxon>Chroococcales</taxon>
        <taxon>Microcystaceae</taxon>
        <taxon>Microcystis</taxon>
    </lineage>
</organism>
<protein>
    <recommendedName>
        <fullName evidence="5">RloF</fullName>
    </recommendedName>
</protein>
<dbReference type="InterPro" id="IPR004919">
    <property type="entry name" value="GmrSD_N"/>
</dbReference>
<evidence type="ECO:0008006" key="5">
    <source>
        <dbReference type="Google" id="ProtNLM"/>
    </source>
</evidence>
<dbReference type="PANTHER" id="PTHR35149">
    <property type="entry name" value="SLL5132 PROTEIN"/>
    <property type="match status" value="1"/>
</dbReference>
<accession>A0A0A1VX12</accession>
<evidence type="ECO:0000259" key="1">
    <source>
        <dbReference type="Pfam" id="PF03235"/>
    </source>
</evidence>
<dbReference type="Proteomes" id="UP000030321">
    <property type="component" value="Unassembled WGS sequence"/>
</dbReference>
<dbReference type="AlphaFoldDB" id="A0A0A1VX12"/>
<feature type="domain" description="GmrSD restriction endonucleases N-terminal" evidence="1">
    <location>
        <begin position="9"/>
        <end position="222"/>
    </location>
</feature>
<evidence type="ECO:0000313" key="4">
    <source>
        <dbReference type="Proteomes" id="UP000030321"/>
    </source>
</evidence>
<proteinExistence type="predicted"/>
<feature type="domain" description="GmrSD restriction endonucleases C-terminal" evidence="2">
    <location>
        <begin position="429"/>
        <end position="565"/>
    </location>
</feature>
<dbReference type="Pfam" id="PF03235">
    <property type="entry name" value="GmrSD_N"/>
    <property type="match status" value="1"/>
</dbReference>